<evidence type="ECO:0000256" key="1">
    <source>
        <dbReference type="ARBA" id="ARBA00022491"/>
    </source>
</evidence>
<organism evidence="7 8">
    <name type="scientific">Leucobacter komagatae</name>
    <dbReference type="NCBI Taxonomy" id="55969"/>
    <lineage>
        <taxon>Bacteria</taxon>
        <taxon>Bacillati</taxon>
        <taxon>Actinomycetota</taxon>
        <taxon>Actinomycetes</taxon>
        <taxon>Micrococcales</taxon>
        <taxon>Microbacteriaceae</taxon>
        <taxon>Leucobacter</taxon>
    </lineage>
</organism>
<protein>
    <submittedName>
        <fullName evidence="7">TetR family transcriptional regulator</fullName>
    </submittedName>
</protein>
<sequence length="214" mass="24343">MTRMKQSQVVSDVIRAAVELFALKGYANTSVQDIVSAAGVTKGAMYHYFESKDDLLFGIYDRVLSLQQAHLDAIIAEGGEVDDVLRAVCVDVLETSIEFIAEGTVFFRSMDMLSEQRRKEVVRRRRTYNDEFADLVRRGQREGLFREDIPVAVLIAHFFSDVHYLSYWYSEEKPADRTLAAVQITDLFMSSLRRSDVQHFSSTDDASLASHQAR</sequence>
<evidence type="ECO:0000313" key="8">
    <source>
        <dbReference type="Proteomes" id="UP000319094"/>
    </source>
</evidence>
<dbReference type="InterPro" id="IPR036271">
    <property type="entry name" value="Tet_transcr_reg_TetR-rel_C_sf"/>
</dbReference>
<evidence type="ECO:0000256" key="3">
    <source>
        <dbReference type="ARBA" id="ARBA00023125"/>
    </source>
</evidence>
<evidence type="ECO:0000256" key="5">
    <source>
        <dbReference type="PROSITE-ProRule" id="PRU00335"/>
    </source>
</evidence>
<dbReference type="GO" id="GO:0000976">
    <property type="term" value="F:transcription cis-regulatory region binding"/>
    <property type="evidence" value="ECO:0007669"/>
    <property type="project" value="TreeGrafter"/>
</dbReference>
<dbReference type="Gene3D" id="1.10.357.10">
    <property type="entry name" value="Tetracycline Repressor, domain 2"/>
    <property type="match status" value="1"/>
</dbReference>
<proteinExistence type="predicted"/>
<keyword evidence="8" id="KW-1185">Reference proteome</keyword>
<dbReference type="Gene3D" id="1.10.10.60">
    <property type="entry name" value="Homeodomain-like"/>
    <property type="match status" value="1"/>
</dbReference>
<evidence type="ECO:0000313" key="7">
    <source>
        <dbReference type="EMBL" id="TQL43110.1"/>
    </source>
</evidence>
<dbReference type="Pfam" id="PF00440">
    <property type="entry name" value="TetR_N"/>
    <property type="match status" value="1"/>
</dbReference>
<dbReference type="PANTHER" id="PTHR30055">
    <property type="entry name" value="HTH-TYPE TRANSCRIPTIONAL REGULATOR RUTR"/>
    <property type="match status" value="1"/>
</dbReference>
<gene>
    <name evidence="7" type="ORF">FB468_1125</name>
</gene>
<keyword evidence="1" id="KW-0678">Repressor</keyword>
<dbReference type="InterPro" id="IPR041490">
    <property type="entry name" value="KstR2_TetR_C"/>
</dbReference>
<keyword evidence="2" id="KW-0805">Transcription regulation</keyword>
<name>A0A542Y4V5_9MICO</name>
<reference evidence="7 8" key="1">
    <citation type="submission" date="2019-06" db="EMBL/GenBank/DDBJ databases">
        <title>Sequencing the genomes of 1000 actinobacteria strains.</title>
        <authorList>
            <person name="Klenk H.-P."/>
        </authorList>
    </citation>
    <scope>NUCLEOTIDE SEQUENCE [LARGE SCALE GENOMIC DNA]</scope>
    <source>
        <strain evidence="7 8">DSM 8803</strain>
    </source>
</reference>
<feature type="DNA-binding region" description="H-T-H motif" evidence="5">
    <location>
        <begin position="30"/>
        <end position="49"/>
    </location>
</feature>
<dbReference type="Proteomes" id="UP000319094">
    <property type="component" value="Unassembled WGS sequence"/>
</dbReference>
<dbReference type="PANTHER" id="PTHR30055:SF175">
    <property type="entry name" value="HTH-TYPE TRANSCRIPTIONAL REPRESSOR KSTR2"/>
    <property type="match status" value="1"/>
</dbReference>
<dbReference type="GO" id="GO:0003700">
    <property type="term" value="F:DNA-binding transcription factor activity"/>
    <property type="evidence" value="ECO:0007669"/>
    <property type="project" value="TreeGrafter"/>
</dbReference>
<evidence type="ECO:0000256" key="4">
    <source>
        <dbReference type="ARBA" id="ARBA00023163"/>
    </source>
</evidence>
<dbReference type="InterPro" id="IPR023772">
    <property type="entry name" value="DNA-bd_HTH_TetR-type_CS"/>
</dbReference>
<dbReference type="EMBL" id="VFON01000001">
    <property type="protein sequence ID" value="TQL43110.1"/>
    <property type="molecule type" value="Genomic_DNA"/>
</dbReference>
<keyword evidence="3 5" id="KW-0238">DNA-binding</keyword>
<evidence type="ECO:0000259" key="6">
    <source>
        <dbReference type="PROSITE" id="PS50977"/>
    </source>
</evidence>
<dbReference type="InterPro" id="IPR050109">
    <property type="entry name" value="HTH-type_TetR-like_transc_reg"/>
</dbReference>
<keyword evidence="4" id="KW-0804">Transcription</keyword>
<evidence type="ECO:0000256" key="2">
    <source>
        <dbReference type="ARBA" id="ARBA00023015"/>
    </source>
</evidence>
<dbReference type="Pfam" id="PF17932">
    <property type="entry name" value="TetR_C_24"/>
    <property type="match status" value="1"/>
</dbReference>
<dbReference type="AlphaFoldDB" id="A0A542Y4V5"/>
<dbReference type="InterPro" id="IPR009057">
    <property type="entry name" value="Homeodomain-like_sf"/>
</dbReference>
<dbReference type="SUPFAM" id="SSF46689">
    <property type="entry name" value="Homeodomain-like"/>
    <property type="match status" value="1"/>
</dbReference>
<feature type="domain" description="HTH tetR-type" evidence="6">
    <location>
        <begin position="7"/>
        <end position="67"/>
    </location>
</feature>
<dbReference type="PRINTS" id="PR00455">
    <property type="entry name" value="HTHTETR"/>
</dbReference>
<dbReference type="InterPro" id="IPR001647">
    <property type="entry name" value="HTH_TetR"/>
</dbReference>
<dbReference type="SUPFAM" id="SSF48498">
    <property type="entry name" value="Tetracyclin repressor-like, C-terminal domain"/>
    <property type="match status" value="1"/>
</dbReference>
<dbReference type="PROSITE" id="PS01081">
    <property type="entry name" value="HTH_TETR_1"/>
    <property type="match status" value="1"/>
</dbReference>
<dbReference type="PROSITE" id="PS50977">
    <property type="entry name" value="HTH_TETR_2"/>
    <property type="match status" value="1"/>
</dbReference>
<comment type="caution">
    <text evidence="7">The sequence shown here is derived from an EMBL/GenBank/DDBJ whole genome shotgun (WGS) entry which is preliminary data.</text>
</comment>
<accession>A0A542Y4V5</accession>